<organism evidence="1 2">
    <name type="scientific">Pleurodeles waltl</name>
    <name type="common">Iberian ribbed newt</name>
    <dbReference type="NCBI Taxonomy" id="8319"/>
    <lineage>
        <taxon>Eukaryota</taxon>
        <taxon>Metazoa</taxon>
        <taxon>Chordata</taxon>
        <taxon>Craniata</taxon>
        <taxon>Vertebrata</taxon>
        <taxon>Euteleostomi</taxon>
        <taxon>Amphibia</taxon>
        <taxon>Batrachia</taxon>
        <taxon>Caudata</taxon>
        <taxon>Salamandroidea</taxon>
        <taxon>Salamandridae</taxon>
        <taxon>Pleurodelinae</taxon>
        <taxon>Pleurodeles</taxon>
    </lineage>
</organism>
<keyword evidence="2" id="KW-1185">Reference proteome</keyword>
<dbReference type="AlphaFoldDB" id="A0AAV7NCN4"/>
<comment type="caution">
    <text evidence="1">The sequence shown here is derived from an EMBL/GenBank/DDBJ whole genome shotgun (WGS) entry which is preliminary data.</text>
</comment>
<dbReference type="Proteomes" id="UP001066276">
    <property type="component" value="Chromosome 9"/>
</dbReference>
<dbReference type="EMBL" id="JANPWB010000013">
    <property type="protein sequence ID" value="KAJ1110525.1"/>
    <property type="molecule type" value="Genomic_DNA"/>
</dbReference>
<accession>A0AAV7NCN4</accession>
<sequence length="103" mass="12272">MLRGKPNGPMRYWVIYDTKGQTTPLEQPVHGDQPAKDTILRPWMMSSFNNFLTLLIHRLWSWQVKMKLQGLQRQHHPQDVPHLALQSQLRTPWNPKLSFNCEW</sequence>
<name>A0AAV7NCN4_PLEWA</name>
<reference evidence="1" key="1">
    <citation type="journal article" date="2022" name="bioRxiv">
        <title>Sequencing and chromosome-scale assembly of the giantPleurodeles waltlgenome.</title>
        <authorList>
            <person name="Brown T."/>
            <person name="Elewa A."/>
            <person name="Iarovenko S."/>
            <person name="Subramanian E."/>
            <person name="Araus A.J."/>
            <person name="Petzold A."/>
            <person name="Susuki M."/>
            <person name="Suzuki K.-i.T."/>
            <person name="Hayashi T."/>
            <person name="Toyoda A."/>
            <person name="Oliveira C."/>
            <person name="Osipova E."/>
            <person name="Leigh N.D."/>
            <person name="Simon A."/>
            <person name="Yun M.H."/>
        </authorList>
    </citation>
    <scope>NUCLEOTIDE SEQUENCE</scope>
    <source>
        <strain evidence="1">20211129_DDA</strain>
        <tissue evidence="1">Liver</tissue>
    </source>
</reference>
<protein>
    <submittedName>
        <fullName evidence="1">Uncharacterized protein</fullName>
    </submittedName>
</protein>
<evidence type="ECO:0000313" key="1">
    <source>
        <dbReference type="EMBL" id="KAJ1110525.1"/>
    </source>
</evidence>
<gene>
    <name evidence="1" type="ORF">NDU88_007876</name>
</gene>
<evidence type="ECO:0000313" key="2">
    <source>
        <dbReference type="Proteomes" id="UP001066276"/>
    </source>
</evidence>
<proteinExistence type="predicted"/>